<gene>
    <name evidence="2" type="ORF">FHW12_001240</name>
</gene>
<evidence type="ECO:0000313" key="3">
    <source>
        <dbReference type="Proteomes" id="UP000550401"/>
    </source>
</evidence>
<name>A0A839EZF8_9GAMM</name>
<dbReference type="RefSeq" id="WP_182530073.1">
    <property type="nucleotide sequence ID" value="NZ_JACGXL010000001.1"/>
</dbReference>
<dbReference type="Proteomes" id="UP000550401">
    <property type="component" value="Unassembled WGS sequence"/>
</dbReference>
<evidence type="ECO:0000256" key="1">
    <source>
        <dbReference type="SAM" id="MobiDB-lite"/>
    </source>
</evidence>
<proteinExistence type="predicted"/>
<evidence type="ECO:0000313" key="2">
    <source>
        <dbReference type="EMBL" id="MBA8887049.1"/>
    </source>
</evidence>
<reference evidence="2 3" key="1">
    <citation type="submission" date="2020-07" db="EMBL/GenBank/DDBJ databases">
        <title>Genomic Encyclopedia of Type Strains, Phase IV (KMG-V): Genome sequencing to study the core and pangenomes of soil and plant-associated prokaryotes.</title>
        <authorList>
            <person name="Whitman W."/>
        </authorList>
    </citation>
    <scope>NUCLEOTIDE SEQUENCE [LARGE SCALE GENOMIC DNA]</scope>
    <source>
        <strain evidence="2 3">RH2WT43</strain>
    </source>
</reference>
<dbReference type="EMBL" id="JACGXL010000001">
    <property type="protein sequence ID" value="MBA8887049.1"/>
    <property type="molecule type" value="Genomic_DNA"/>
</dbReference>
<accession>A0A839EZF8</accession>
<keyword evidence="3" id="KW-1185">Reference proteome</keyword>
<comment type="caution">
    <text evidence="2">The sequence shown here is derived from an EMBL/GenBank/DDBJ whole genome shotgun (WGS) entry which is preliminary data.</text>
</comment>
<protein>
    <recommendedName>
        <fullName evidence="4">Parallel beta helix pectate lyase-like protein</fullName>
    </recommendedName>
</protein>
<feature type="region of interest" description="Disordered" evidence="1">
    <location>
        <begin position="277"/>
        <end position="296"/>
    </location>
</feature>
<feature type="region of interest" description="Disordered" evidence="1">
    <location>
        <begin position="350"/>
        <end position="375"/>
    </location>
</feature>
<dbReference type="AlphaFoldDB" id="A0A839EZF8"/>
<organism evidence="2 3">
    <name type="scientific">Dokdonella fugitiva</name>
    <dbReference type="NCBI Taxonomy" id="328517"/>
    <lineage>
        <taxon>Bacteria</taxon>
        <taxon>Pseudomonadati</taxon>
        <taxon>Pseudomonadota</taxon>
        <taxon>Gammaproteobacteria</taxon>
        <taxon>Lysobacterales</taxon>
        <taxon>Rhodanobacteraceae</taxon>
        <taxon>Dokdonella</taxon>
    </lineage>
</organism>
<evidence type="ECO:0008006" key="4">
    <source>
        <dbReference type="Google" id="ProtNLM"/>
    </source>
</evidence>
<sequence>MFSVANVADSGPGSLRQAVTDANAAGGSNTITFAIPGTGPHVIALASVLPTITGTLTVDGYSQPGSAPNTHAPEQGGLDAQLMIELVGNGNYGFAIQGGSTALTVQGIAMHGFGDAIVGNNGGPDASHLTLYGNYIGTQVDGSALPPVGNNGSAVRCGFSSAQIGGTLPWQRNLLSGNGGAGVFTNGPVVIEGNLIGTDAGGTLAIPNGSANNWGGIIVGSRTGVRIGGADAAARNVISGNRPLGIGLWAGFGPGGPVGAFEIKGNYIGSDWSGQQPLPNGFEQPNAAQSGGGIQVQGGDGSALPIGGFGDGEANLIAFNAGAGIIAGTNSALEAFDSRANRVHHNRGVGRANLDIGAPGPTPNDAGDADTGSNGVQNAPEIISASQSGNQLTVTYRVDSTTANAAYPLRIDFHADIAGGAGAWLTQDSYPAASAQQDRTITLLVPAGVSAIPFVATATDAGGRTSELSPAFDVIFEDGFE</sequence>